<feature type="transmembrane region" description="Helical" evidence="1">
    <location>
        <begin position="101"/>
        <end position="121"/>
    </location>
</feature>
<accession>A0ABN6NMV5</accession>
<dbReference type="Proteomes" id="UP000831692">
    <property type="component" value="Chromosome"/>
</dbReference>
<feature type="transmembrane region" description="Helical" evidence="1">
    <location>
        <begin position="279"/>
        <end position="306"/>
    </location>
</feature>
<reference evidence="2 3" key="1">
    <citation type="submission" date="2022-03" db="EMBL/GenBank/DDBJ databases">
        <title>Complete genome sequence of Enterococcus innesii DB-1.</title>
        <authorList>
            <person name="Fukuda D."/>
            <person name="Nolasco-Hipolito C."/>
        </authorList>
    </citation>
    <scope>NUCLEOTIDE SEQUENCE [LARGE SCALE GENOMIC DNA]</scope>
    <source>
        <strain evidence="2 3">DB-1</strain>
    </source>
</reference>
<feature type="transmembrane region" description="Helical" evidence="1">
    <location>
        <begin position="21"/>
        <end position="41"/>
    </location>
</feature>
<sequence length="434" mass="47164">MSDKRIFLQTKSKPFAPISQLLTQRLLLAYSIALILIGFFASPPQALWQGSLAILNAPSNLISDYFAIGNLGSAFLNSGLLTLISILLAKKQGTIISGPMIAAFFTISGFSFFGKNLFNSIPIPLGVYLYSYIQQRPSTQYSLVALFGSAASPVISYLAFGLGLPLPLGIALGYGVGVLIGLTLPPLAAQFLQFHQGFSLYNIGFATGIITMFFTSFLRLFDMEVYSNKQLTTEYHYYLTAFLLILCFSLFLIGYFLNHRSLKGLRDLFKTSGKLMTDYVTIFSLGVTMMNMAMMGLLMLVFIFLLQGELSGPLLGAVLTVIGFSAFGNHWKNSLPVMIGVVLATKVGLTSDISTFSLLLTAIFGTSLAPISGYYGPIAGVLAGIVHAALVTNITYLHGGLNLYNNGFSSGFVAAAMVPLLDEYQQIRRRRKND</sequence>
<dbReference type="GeneID" id="83456547"/>
<dbReference type="Pfam" id="PF07613">
    <property type="entry name" value="DUF1576"/>
    <property type="match status" value="2"/>
</dbReference>
<feature type="transmembrane region" description="Helical" evidence="1">
    <location>
        <begin position="198"/>
        <end position="218"/>
    </location>
</feature>
<dbReference type="EMBL" id="AP025635">
    <property type="protein sequence ID" value="BDG66984.1"/>
    <property type="molecule type" value="Genomic_DNA"/>
</dbReference>
<evidence type="ECO:0000256" key="1">
    <source>
        <dbReference type="SAM" id="Phobius"/>
    </source>
</evidence>
<keyword evidence="1" id="KW-1133">Transmembrane helix</keyword>
<keyword evidence="1" id="KW-0812">Transmembrane</keyword>
<name>A0ABN6NMV5_9ENTE</name>
<dbReference type="RefSeq" id="WP_077454574.1">
    <property type="nucleotide sequence ID" value="NZ_AP025635.1"/>
</dbReference>
<feature type="transmembrane region" description="Helical" evidence="1">
    <location>
        <begin position="238"/>
        <end position="259"/>
    </location>
</feature>
<evidence type="ECO:0000313" key="2">
    <source>
        <dbReference type="EMBL" id="BDG66984.1"/>
    </source>
</evidence>
<gene>
    <name evidence="2" type="ORF">ENLAB_05480</name>
</gene>
<keyword evidence="3" id="KW-1185">Reference proteome</keyword>
<proteinExistence type="predicted"/>
<feature type="transmembrane region" description="Helical" evidence="1">
    <location>
        <begin position="337"/>
        <end position="362"/>
    </location>
</feature>
<feature type="transmembrane region" description="Helical" evidence="1">
    <location>
        <begin position="65"/>
        <end position="89"/>
    </location>
</feature>
<dbReference type="InterPro" id="IPR011470">
    <property type="entry name" value="DUF1576"/>
</dbReference>
<protein>
    <submittedName>
        <fullName evidence="2">Membrane protein</fullName>
    </submittedName>
</protein>
<feature type="transmembrane region" description="Helical" evidence="1">
    <location>
        <begin position="313"/>
        <end position="331"/>
    </location>
</feature>
<keyword evidence="1" id="KW-0472">Membrane</keyword>
<evidence type="ECO:0000313" key="3">
    <source>
        <dbReference type="Proteomes" id="UP000831692"/>
    </source>
</evidence>
<feature type="transmembrane region" description="Helical" evidence="1">
    <location>
        <begin position="374"/>
        <end position="397"/>
    </location>
</feature>
<feature type="transmembrane region" description="Helical" evidence="1">
    <location>
        <begin position="141"/>
        <end position="160"/>
    </location>
</feature>
<feature type="transmembrane region" description="Helical" evidence="1">
    <location>
        <begin position="172"/>
        <end position="192"/>
    </location>
</feature>
<organism evidence="2 3">
    <name type="scientific">Enterococcus innesii</name>
    <dbReference type="NCBI Taxonomy" id="2839759"/>
    <lineage>
        <taxon>Bacteria</taxon>
        <taxon>Bacillati</taxon>
        <taxon>Bacillota</taxon>
        <taxon>Bacilli</taxon>
        <taxon>Lactobacillales</taxon>
        <taxon>Enterococcaceae</taxon>
        <taxon>Enterococcus</taxon>
    </lineage>
</organism>